<dbReference type="EMBL" id="BGZK01000004">
    <property type="protein sequence ID" value="GBO99758.1"/>
    <property type="molecule type" value="Genomic_DNA"/>
</dbReference>
<dbReference type="STRING" id="151549.A0A4C1SC62"/>
<dbReference type="AlphaFoldDB" id="A0A4C1SC62"/>
<name>A0A4C1SC62_EUMVA</name>
<evidence type="ECO:0000313" key="7">
    <source>
        <dbReference type="EMBL" id="GBO99758.1"/>
    </source>
</evidence>
<gene>
    <name evidence="7" type="primary">Ca-alpha1D</name>
    <name evidence="7" type="ORF">EVAR_74186_1</name>
</gene>
<accession>A0A4C1SC62</accession>
<evidence type="ECO:0000313" key="8">
    <source>
        <dbReference type="Proteomes" id="UP000299102"/>
    </source>
</evidence>
<keyword evidence="8" id="KW-1185">Reference proteome</keyword>
<evidence type="ECO:0000256" key="4">
    <source>
        <dbReference type="ARBA" id="ARBA00023303"/>
    </source>
</evidence>
<evidence type="ECO:0000256" key="6">
    <source>
        <dbReference type="SAM" id="Phobius"/>
    </source>
</evidence>
<sequence length="193" mass="21091">MATEASASPATPGADSVGPGAEPGAAAAAAATAAPRKQNRPRGKPQPERPKRSLFCLSLKNPLRKLCYDIVEWNLTGGDSSSTKQVNVERKVNHHGRRYFKLLTLRPFEYMILTTIFANCVALAVFTPYPAGDTNHTNLVLRCTRSELVNRANGPLLQHENSMNICGVSPEQDAKRHQAEMTAKINQYSSFNV</sequence>
<keyword evidence="4" id="KW-0407">Ion channel</keyword>
<evidence type="ECO:0000256" key="2">
    <source>
        <dbReference type="ARBA" id="ARBA00022882"/>
    </source>
</evidence>
<dbReference type="OrthoDB" id="431720at2759"/>
<comment type="caution">
    <text evidence="7">The sequence shown here is derived from an EMBL/GenBank/DDBJ whole genome shotgun (WGS) entry which is preliminary data.</text>
</comment>
<dbReference type="GO" id="GO:0008331">
    <property type="term" value="F:high voltage-gated calcium channel activity"/>
    <property type="evidence" value="ECO:0007669"/>
    <property type="project" value="TreeGrafter"/>
</dbReference>
<dbReference type="InterPro" id="IPR050599">
    <property type="entry name" value="VDCC_alpha-1_subunit"/>
</dbReference>
<feature type="compositionally biased region" description="Low complexity" evidence="5">
    <location>
        <begin position="18"/>
        <end position="35"/>
    </location>
</feature>
<dbReference type="GO" id="GO:0005891">
    <property type="term" value="C:voltage-gated calcium channel complex"/>
    <property type="evidence" value="ECO:0007669"/>
    <property type="project" value="TreeGrafter"/>
</dbReference>
<protein>
    <submittedName>
        <fullName evidence="7">Voltage-dependent calcium channel type D subunit alpha-1</fullName>
    </submittedName>
</protein>
<dbReference type="GO" id="GO:0098703">
    <property type="term" value="P:calcium ion import across plasma membrane"/>
    <property type="evidence" value="ECO:0007669"/>
    <property type="project" value="TreeGrafter"/>
</dbReference>
<proteinExistence type="predicted"/>
<keyword evidence="1" id="KW-0813">Transport</keyword>
<reference evidence="7 8" key="1">
    <citation type="journal article" date="2019" name="Commun. Biol.">
        <title>The bagworm genome reveals a unique fibroin gene that provides high tensile strength.</title>
        <authorList>
            <person name="Kono N."/>
            <person name="Nakamura H."/>
            <person name="Ohtoshi R."/>
            <person name="Tomita M."/>
            <person name="Numata K."/>
            <person name="Arakawa K."/>
        </authorList>
    </citation>
    <scope>NUCLEOTIDE SEQUENCE [LARGE SCALE GENOMIC DNA]</scope>
</reference>
<keyword evidence="6" id="KW-0812">Transmembrane</keyword>
<evidence type="ECO:0000256" key="5">
    <source>
        <dbReference type="SAM" id="MobiDB-lite"/>
    </source>
</evidence>
<evidence type="ECO:0000256" key="1">
    <source>
        <dbReference type="ARBA" id="ARBA00022448"/>
    </source>
</evidence>
<dbReference type="Proteomes" id="UP000299102">
    <property type="component" value="Unassembled WGS sequence"/>
</dbReference>
<dbReference type="PANTHER" id="PTHR45628:SF1">
    <property type="entry name" value="VOLTAGE-DEPENDENT CALCIUM CHANNEL TYPE D SUBUNIT ALPHA-1"/>
    <property type="match status" value="1"/>
</dbReference>
<evidence type="ECO:0000256" key="3">
    <source>
        <dbReference type="ARBA" id="ARBA00023065"/>
    </source>
</evidence>
<keyword evidence="6" id="KW-1133">Transmembrane helix</keyword>
<dbReference type="PANTHER" id="PTHR45628">
    <property type="entry name" value="VOLTAGE-DEPENDENT CALCIUM CHANNEL TYPE A SUBUNIT ALPHA-1"/>
    <property type="match status" value="1"/>
</dbReference>
<feature type="transmembrane region" description="Helical" evidence="6">
    <location>
        <begin position="108"/>
        <end position="129"/>
    </location>
</feature>
<keyword evidence="3" id="KW-0406">Ion transport</keyword>
<keyword evidence="2" id="KW-0851">Voltage-gated channel</keyword>
<feature type="region of interest" description="Disordered" evidence="5">
    <location>
        <begin position="1"/>
        <end position="54"/>
    </location>
</feature>
<keyword evidence="6" id="KW-0472">Membrane</keyword>
<organism evidence="7 8">
    <name type="scientific">Eumeta variegata</name>
    <name type="common">Bagworm moth</name>
    <name type="synonym">Eumeta japonica</name>
    <dbReference type="NCBI Taxonomy" id="151549"/>
    <lineage>
        <taxon>Eukaryota</taxon>
        <taxon>Metazoa</taxon>
        <taxon>Ecdysozoa</taxon>
        <taxon>Arthropoda</taxon>
        <taxon>Hexapoda</taxon>
        <taxon>Insecta</taxon>
        <taxon>Pterygota</taxon>
        <taxon>Neoptera</taxon>
        <taxon>Endopterygota</taxon>
        <taxon>Lepidoptera</taxon>
        <taxon>Glossata</taxon>
        <taxon>Ditrysia</taxon>
        <taxon>Tineoidea</taxon>
        <taxon>Psychidae</taxon>
        <taxon>Oiketicinae</taxon>
        <taxon>Eumeta</taxon>
    </lineage>
</organism>